<sequence>MLGILSRETRKEHRKKHSVHCTCQGTCQHTKVRRLREDDLRRGVRNSPQVLKYSLTKEKIYDSFVPELRAGRLRARKLVKKYNEYLPDDATDESLAEDRYVILKQLIGRIGKGVDIDPPFRVDYGCNISIGDGFYGNFGMVILDCALVSIGDRTKFGPGVSIYAATHPTDVQLRREGTDYSEEVSIGNDCWIGGNTVILPGVTIGDGVTVGASSVVTKDIPSYSIAVGSPARAMKTVQAVPDLP</sequence>
<name>A0A8T9CIL7_9HELO</name>
<comment type="caution">
    <text evidence="4">The sequence shown here is derived from an EMBL/GenBank/DDBJ whole genome shotgun (WGS) entry which is preliminary data.</text>
</comment>
<evidence type="ECO:0000313" key="4">
    <source>
        <dbReference type="EMBL" id="TVY82553.1"/>
    </source>
</evidence>
<evidence type="ECO:0000256" key="2">
    <source>
        <dbReference type="ARBA" id="ARBA00022679"/>
    </source>
</evidence>
<dbReference type="PANTHER" id="PTHR23416">
    <property type="entry name" value="SIALIC ACID SYNTHASE-RELATED"/>
    <property type="match status" value="1"/>
</dbReference>
<organism evidence="4 5">
    <name type="scientific">Lachnellula suecica</name>
    <dbReference type="NCBI Taxonomy" id="602035"/>
    <lineage>
        <taxon>Eukaryota</taxon>
        <taxon>Fungi</taxon>
        <taxon>Dikarya</taxon>
        <taxon>Ascomycota</taxon>
        <taxon>Pezizomycotina</taxon>
        <taxon>Leotiomycetes</taxon>
        <taxon>Helotiales</taxon>
        <taxon>Lachnaceae</taxon>
        <taxon>Lachnellula</taxon>
    </lineage>
</organism>
<keyword evidence="5" id="KW-1185">Reference proteome</keyword>
<comment type="similarity">
    <text evidence="1">Belongs to the transferase hexapeptide repeat family.</text>
</comment>
<dbReference type="SMART" id="SM01266">
    <property type="entry name" value="Mac"/>
    <property type="match status" value="1"/>
</dbReference>
<dbReference type="InterPro" id="IPR011004">
    <property type="entry name" value="Trimer_LpxA-like_sf"/>
</dbReference>
<dbReference type="GO" id="GO:0016407">
    <property type="term" value="F:acetyltransferase activity"/>
    <property type="evidence" value="ECO:0007669"/>
    <property type="project" value="InterPro"/>
</dbReference>
<gene>
    <name evidence="4" type="primary">nodL</name>
    <name evidence="4" type="ORF">LSUE1_G002860</name>
</gene>
<dbReference type="SUPFAM" id="SSF51161">
    <property type="entry name" value="Trimeric LpxA-like enzymes"/>
    <property type="match status" value="1"/>
</dbReference>
<dbReference type="EMBL" id="QGMK01000302">
    <property type="protein sequence ID" value="TVY82553.1"/>
    <property type="molecule type" value="Genomic_DNA"/>
</dbReference>
<dbReference type="InterPro" id="IPR024688">
    <property type="entry name" value="Mac_dom"/>
</dbReference>
<dbReference type="PANTHER" id="PTHR23416:SF23">
    <property type="entry name" value="ACETYLTRANSFERASE C18B11.09C-RELATED"/>
    <property type="match status" value="1"/>
</dbReference>
<dbReference type="InterPro" id="IPR051159">
    <property type="entry name" value="Hexapeptide_acetyltransf"/>
</dbReference>
<dbReference type="GO" id="GO:0008374">
    <property type="term" value="F:O-acyltransferase activity"/>
    <property type="evidence" value="ECO:0007669"/>
    <property type="project" value="TreeGrafter"/>
</dbReference>
<evidence type="ECO:0000259" key="3">
    <source>
        <dbReference type="SMART" id="SM01266"/>
    </source>
</evidence>
<evidence type="ECO:0000313" key="5">
    <source>
        <dbReference type="Proteomes" id="UP000469558"/>
    </source>
</evidence>
<evidence type="ECO:0000256" key="1">
    <source>
        <dbReference type="ARBA" id="ARBA00007274"/>
    </source>
</evidence>
<feature type="domain" description="Maltose/galactoside acetyltransferase" evidence="3">
    <location>
        <begin position="57"/>
        <end position="112"/>
    </location>
</feature>
<dbReference type="Gene3D" id="2.160.10.10">
    <property type="entry name" value="Hexapeptide repeat proteins"/>
    <property type="match status" value="1"/>
</dbReference>
<dbReference type="Pfam" id="PF00132">
    <property type="entry name" value="Hexapep"/>
    <property type="match status" value="1"/>
</dbReference>
<dbReference type="CDD" id="cd03357">
    <property type="entry name" value="LbH_MAT_GAT"/>
    <property type="match status" value="1"/>
</dbReference>
<dbReference type="OrthoDB" id="25818at2759"/>
<dbReference type="Pfam" id="PF12464">
    <property type="entry name" value="Mac"/>
    <property type="match status" value="1"/>
</dbReference>
<reference evidence="4 5" key="1">
    <citation type="submission" date="2018-05" db="EMBL/GenBank/DDBJ databases">
        <title>Genome sequencing and assembly of the regulated plant pathogen Lachnellula willkommii and related sister species for the development of diagnostic species identification markers.</title>
        <authorList>
            <person name="Giroux E."/>
            <person name="Bilodeau G."/>
        </authorList>
    </citation>
    <scope>NUCLEOTIDE SEQUENCE [LARGE SCALE GENOMIC DNA]</scope>
    <source>
        <strain evidence="4 5">CBS 268.59</strain>
    </source>
</reference>
<protein>
    <submittedName>
        <fullName evidence="4">Nodulation protein L</fullName>
    </submittedName>
</protein>
<proteinExistence type="inferred from homology"/>
<keyword evidence="2" id="KW-0808">Transferase</keyword>
<dbReference type="InterPro" id="IPR001451">
    <property type="entry name" value="Hexapep"/>
</dbReference>
<dbReference type="PROSITE" id="PS00101">
    <property type="entry name" value="HEXAPEP_TRANSFERASES"/>
    <property type="match status" value="1"/>
</dbReference>
<accession>A0A8T9CIL7</accession>
<dbReference type="Proteomes" id="UP000469558">
    <property type="component" value="Unassembled WGS sequence"/>
</dbReference>
<dbReference type="AlphaFoldDB" id="A0A8T9CIL7"/>
<dbReference type="InterPro" id="IPR018357">
    <property type="entry name" value="Hexapep_transf_CS"/>
</dbReference>